<organism evidence="10 11">
    <name type="scientific">Hermetia illucens</name>
    <name type="common">Black soldier fly</name>
    <dbReference type="NCBI Taxonomy" id="343691"/>
    <lineage>
        <taxon>Eukaryota</taxon>
        <taxon>Metazoa</taxon>
        <taxon>Ecdysozoa</taxon>
        <taxon>Arthropoda</taxon>
        <taxon>Hexapoda</taxon>
        <taxon>Insecta</taxon>
        <taxon>Pterygota</taxon>
        <taxon>Neoptera</taxon>
        <taxon>Endopterygota</taxon>
        <taxon>Diptera</taxon>
        <taxon>Brachycera</taxon>
        <taxon>Stratiomyomorpha</taxon>
        <taxon>Stratiomyidae</taxon>
        <taxon>Hermetiinae</taxon>
        <taxon>Hermetia</taxon>
    </lineage>
</organism>
<dbReference type="InterPro" id="IPR013087">
    <property type="entry name" value="Znf_C2H2_type"/>
</dbReference>
<feature type="domain" description="C2H2-type" evidence="9">
    <location>
        <begin position="184"/>
        <end position="208"/>
    </location>
</feature>
<evidence type="ECO:0000259" key="9">
    <source>
        <dbReference type="PROSITE" id="PS50157"/>
    </source>
</evidence>
<dbReference type="Gene3D" id="3.30.160.60">
    <property type="entry name" value="Classic Zinc Finger"/>
    <property type="match status" value="8"/>
</dbReference>
<evidence type="ECO:0000256" key="2">
    <source>
        <dbReference type="ARBA" id="ARBA00022723"/>
    </source>
</evidence>
<dbReference type="EMBL" id="LR899012">
    <property type="protein sequence ID" value="CAD7086836.1"/>
    <property type="molecule type" value="Genomic_DNA"/>
</dbReference>
<dbReference type="FunFam" id="3.30.160.60:FF:001182">
    <property type="entry name" value="Zinc finger, C2H2 type"/>
    <property type="match status" value="1"/>
</dbReference>
<keyword evidence="2" id="KW-0479">Metal-binding</keyword>
<feature type="region of interest" description="Disordered" evidence="8">
    <location>
        <begin position="450"/>
        <end position="473"/>
    </location>
</feature>
<protein>
    <recommendedName>
        <fullName evidence="9">C2H2-type domain-containing protein</fullName>
    </recommendedName>
</protein>
<dbReference type="SUPFAM" id="SSF57667">
    <property type="entry name" value="beta-beta-alpha zinc fingers"/>
    <property type="match status" value="5"/>
</dbReference>
<evidence type="ECO:0000256" key="4">
    <source>
        <dbReference type="ARBA" id="ARBA00022771"/>
    </source>
</evidence>
<feature type="domain" description="C2H2-type" evidence="9">
    <location>
        <begin position="318"/>
        <end position="345"/>
    </location>
</feature>
<dbReference type="FunFam" id="3.30.160.60:FF:000624">
    <property type="entry name" value="zinc finger protein 697"/>
    <property type="match status" value="1"/>
</dbReference>
<evidence type="ECO:0000256" key="5">
    <source>
        <dbReference type="ARBA" id="ARBA00022833"/>
    </source>
</evidence>
<dbReference type="GO" id="GO:0008270">
    <property type="term" value="F:zinc ion binding"/>
    <property type="evidence" value="ECO:0007669"/>
    <property type="project" value="UniProtKB-KW"/>
</dbReference>
<dbReference type="GO" id="GO:0005634">
    <property type="term" value="C:nucleus"/>
    <property type="evidence" value="ECO:0007669"/>
    <property type="project" value="UniProtKB-SubCell"/>
</dbReference>
<evidence type="ECO:0000256" key="3">
    <source>
        <dbReference type="ARBA" id="ARBA00022737"/>
    </source>
</evidence>
<dbReference type="InterPro" id="IPR036236">
    <property type="entry name" value="Znf_C2H2_sf"/>
</dbReference>
<proteinExistence type="predicted"/>
<sequence length="473" mass="54767">MGSSKASDESEHEIIVKEEFVFENVTFTDNLPISEKEQDSSSHNTKTKCGEVMLDYHRDFTLVCAMCSSCFTDFYTFGTHILKVHLKLAEDIATTVPKEEDEDQTQPMQTMDISDSMIQDTANISLDEEVDSAKEDDKIEIEKGMNPVKEVKVVNPPSESESDNTEGSDDDVDTTSQPAMKNPFFCPVCGRSYKYNRTLRDHVRTNHADMFQEKIDPDSGNEPSLEVIPKLPKVTCRYCNEQFRRLDKFCHHLVVHPVPYRYKCLNCPKTFATSTMRTLHQNIHEGLRPYKCSHCPKAFANPTNLMHHERIHLKIYNYACQFCGKTFIQKSDKVTHERIHTKEMPYQCEECGQKFICQGKLTAHTRRHKNIKNYKCEYCEKAFYNSGTLKNHLVVHTKERRYSCNICNKKFTRGFSLKEHKRLHSEVKKYICKVCGKDFTQFPGLNSHMKSHREVGPESDSKFAAHQTCPRYN</sequence>
<keyword evidence="11" id="KW-1185">Reference proteome</keyword>
<keyword evidence="4 7" id="KW-0863">Zinc-finger</keyword>
<feature type="domain" description="C2H2-type" evidence="9">
    <location>
        <begin position="262"/>
        <end position="289"/>
    </location>
</feature>
<evidence type="ECO:0000256" key="1">
    <source>
        <dbReference type="ARBA" id="ARBA00004123"/>
    </source>
</evidence>
<feature type="domain" description="C2H2-type" evidence="9">
    <location>
        <begin position="346"/>
        <end position="373"/>
    </location>
</feature>
<dbReference type="Pfam" id="PF13912">
    <property type="entry name" value="zf-C2H2_6"/>
    <property type="match status" value="1"/>
</dbReference>
<dbReference type="PANTHER" id="PTHR23234:SF10">
    <property type="entry name" value="RIKEN CDNA 6720489N17 GENE-RELATED"/>
    <property type="match status" value="1"/>
</dbReference>
<dbReference type="FunFam" id="3.30.160.60:FF:000202">
    <property type="entry name" value="Zinc finger protein 574"/>
    <property type="match status" value="1"/>
</dbReference>
<keyword evidence="3" id="KW-0677">Repeat</keyword>
<dbReference type="FunFam" id="3.30.160.60:FF:000446">
    <property type="entry name" value="Zinc finger protein"/>
    <property type="match status" value="1"/>
</dbReference>
<dbReference type="GO" id="GO:0032502">
    <property type="term" value="P:developmental process"/>
    <property type="evidence" value="ECO:0007669"/>
    <property type="project" value="UniProtKB-ARBA"/>
</dbReference>
<evidence type="ECO:0000313" key="11">
    <source>
        <dbReference type="Proteomes" id="UP000594454"/>
    </source>
</evidence>
<dbReference type="GO" id="GO:0003677">
    <property type="term" value="F:DNA binding"/>
    <property type="evidence" value="ECO:0007669"/>
    <property type="project" value="UniProtKB-ARBA"/>
</dbReference>
<feature type="domain" description="C2H2-type" evidence="9">
    <location>
        <begin position="290"/>
        <end position="312"/>
    </location>
</feature>
<feature type="domain" description="C2H2-type" evidence="9">
    <location>
        <begin position="402"/>
        <end position="429"/>
    </location>
</feature>
<evidence type="ECO:0000313" key="10">
    <source>
        <dbReference type="EMBL" id="CAD7086836.1"/>
    </source>
</evidence>
<evidence type="ECO:0000256" key="8">
    <source>
        <dbReference type="SAM" id="MobiDB-lite"/>
    </source>
</evidence>
<dbReference type="PROSITE" id="PS50157">
    <property type="entry name" value="ZINC_FINGER_C2H2_2"/>
    <property type="match status" value="8"/>
</dbReference>
<dbReference type="InterPro" id="IPR050758">
    <property type="entry name" value="Znf_C2H2-type"/>
</dbReference>
<comment type="subcellular location">
    <subcellularLocation>
        <location evidence="1">Nucleus</location>
    </subcellularLocation>
</comment>
<evidence type="ECO:0000256" key="6">
    <source>
        <dbReference type="ARBA" id="ARBA00023242"/>
    </source>
</evidence>
<keyword evidence="5" id="KW-0862">Zinc</keyword>
<feature type="compositionally biased region" description="Basic and acidic residues" evidence="8">
    <location>
        <begin position="452"/>
        <end position="463"/>
    </location>
</feature>
<dbReference type="AlphaFoldDB" id="A0A7R8YWI4"/>
<dbReference type="Proteomes" id="UP000594454">
    <property type="component" value="Chromosome 4"/>
</dbReference>
<evidence type="ECO:0000256" key="7">
    <source>
        <dbReference type="PROSITE-ProRule" id="PRU00042"/>
    </source>
</evidence>
<gene>
    <name evidence="10" type="ORF">HERILL_LOCUS9579</name>
</gene>
<dbReference type="SMART" id="SM00355">
    <property type="entry name" value="ZnF_C2H2"/>
    <property type="match status" value="10"/>
</dbReference>
<feature type="compositionally biased region" description="Acidic residues" evidence="8">
    <location>
        <begin position="160"/>
        <end position="173"/>
    </location>
</feature>
<dbReference type="PROSITE" id="PS00028">
    <property type="entry name" value="ZINC_FINGER_C2H2_1"/>
    <property type="match status" value="10"/>
</dbReference>
<keyword evidence="6" id="KW-0539">Nucleus</keyword>
<dbReference type="InParanoid" id="A0A7R8YWI4"/>
<accession>A0A7R8YWI4</accession>
<dbReference type="OrthoDB" id="6077919at2759"/>
<dbReference type="PANTHER" id="PTHR23234">
    <property type="entry name" value="ZNF44 PROTEIN"/>
    <property type="match status" value="1"/>
</dbReference>
<name>A0A7R8YWI4_HERIL</name>
<feature type="region of interest" description="Disordered" evidence="8">
    <location>
        <begin position="141"/>
        <end position="179"/>
    </location>
</feature>
<dbReference type="FunFam" id="3.30.160.60:FF:000110">
    <property type="entry name" value="Zinc finger protein-like"/>
    <property type="match status" value="2"/>
</dbReference>
<reference evidence="10 11" key="1">
    <citation type="submission" date="2020-11" db="EMBL/GenBank/DDBJ databases">
        <authorList>
            <person name="Wallbank WR R."/>
            <person name="Pardo Diaz C."/>
            <person name="Kozak K."/>
            <person name="Martin S."/>
            <person name="Jiggins C."/>
            <person name="Moest M."/>
            <person name="Warren A I."/>
            <person name="Generalovic N T."/>
            <person name="Byers J.R.P. K."/>
            <person name="Montejo-Kovacevich G."/>
            <person name="Yen C E."/>
        </authorList>
    </citation>
    <scope>NUCLEOTIDE SEQUENCE [LARGE SCALE GENOMIC DNA]</scope>
</reference>
<feature type="domain" description="C2H2-type" evidence="9">
    <location>
        <begin position="374"/>
        <end position="401"/>
    </location>
</feature>
<dbReference type="Pfam" id="PF00096">
    <property type="entry name" value="zf-C2H2"/>
    <property type="match status" value="6"/>
</dbReference>
<feature type="domain" description="C2H2-type" evidence="9">
    <location>
        <begin position="430"/>
        <end position="457"/>
    </location>
</feature>